<comment type="caution">
    <text evidence="1">The sequence shown here is derived from an EMBL/GenBank/DDBJ whole genome shotgun (WGS) entry which is preliminary data.</text>
</comment>
<name>A0A015L2V9_RHIIW</name>
<dbReference type="HOGENOM" id="CLU_038726_0_0_1"/>
<evidence type="ECO:0000313" key="2">
    <source>
        <dbReference type="Proteomes" id="UP000022910"/>
    </source>
</evidence>
<sequence>MPKQKGNLWTTMWISYLETCLNNYLYSGIWFQQFQKIIIPHSQSSLMTKRLVAYFLINKVLEETIRGDYCKNKNIQEQADPTLIPKTIITLNQVEASKFSYIVGWMLFKLIKRDYLMNSHPKFSVICILLRSLCTEKVEYDVLETKLQTTIIISRSEFVQFMYRLESLVIELFEKHNELGSNILRYVENSFLTNLHLNQTFIQILKSSNGENNSELENEDCKFIYERCVLIYMKSRQKTWRSVNNYIPKKGTASL</sequence>
<dbReference type="AlphaFoldDB" id="A0A015L2V9"/>
<proteinExistence type="predicted"/>
<gene>
    <name evidence="1" type="ORF">RirG_054690</name>
</gene>
<dbReference type="Proteomes" id="UP000022910">
    <property type="component" value="Unassembled WGS sequence"/>
</dbReference>
<evidence type="ECO:0000313" key="1">
    <source>
        <dbReference type="EMBL" id="EXX74049.1"/>
    </source>
</evidence>
<keyword evidence="2" id="KW-1185">Reference proteome</keyword>
<reference evidence="1 2" key="1">
    <citation type="submission" date="2014-02" db="EMBL/GenBank/DDBJ databases">
        <title>Single nucleus genome sequencing reveals high similarity among nuclei of an endomycorrhizal fungus.</title>
        <authorList>
            <person name="Lin K."/>
            <person name="Geurts R."/>
            <person name="Zhang Z."/>
            <person name="Limpens E."/>
            <person name="Saunders D.G."/>
            <person name="Mu D."/>
            <person name="Pang E."/>
            <person name="Cao H."/>
            <person name="Cha H."/>
            <person name="Lin T."/>
            <person name="Zhou Q."/>
            <person name="Shang Y."/>
            <person name="Li Y."/>
            <person name="Ivanov S."/>
            <person name="Sharma T."/>
            <person name="Velzen R.V."/>
            <person name="Ruijter N.D."/>
            <person name="Aanen D.K."/>
            <person name="Win J."/>
            <person name="Kamoun S."/>
            <person name="Bisseling T."/>
            <person name="Huang S."/>
        </authorList>
    </citation>
    <scope>NUCLEOTIDE SEQUENCE [LARGE SCALE GENOMIC DNA]</scope>
    <source>
        <strain evidence="2">DAOM197198w</strain>
    </source>
</reference>
<protein>
    <submittedName>
        <fullName evidence="1">Uncharacterized protein</fullName>
    </submittedName>
</protein>
<organism evidence="1 2">
    <name type="scientific">Rhizophagus irregularis (strain DAOM 197198w)</name>
    <name type="common">Glomus intraradices</name>
    <dbReference type="NCBI Taxonomy" id="1432141"/>
    <lineage>
        <taxon>Eukaryota</taxon>
        <taxon>Fungi</taxon>
        <taxon>Fungi incertae sedis</taxon>
        <taxon>Mucoromycota</taxon>
        <taxon>Glomeromycotina</taxon>
        <taxon>Glomeromycetes</taxon>
        <taxon>Glomerales</taxon>
        <taxon>Glomeraceae</taxon>
        <taxon>Rhizophagus</taxon>
    </lineage>
</organism>
<dbReference type="EMBL" id="JEMT01013304">
    <property type="protein sequence ID" value="EXX74049.1"/>
    <property type="molecule type" value="Genomic_DNA"/>
</dbReference>
<accession>A0A015L2V9</accession>